<keyword evidence="1" id="KW-0479">Metal-binding</keyword>
<organism evidence="4">
    <name type="scientific">Streptantibioticus silvisoli</name>
    <dbReference type="NCBI Taxonomy" id="2705255"/>
    <lineage>
        <taxon>Bacteria</taxon>
        <taxon>Bacillati</taxon>
        <taxon>Actinomycetota</taxon>
        <taxon>Actinomycetes</taxon>
        <taxon>Kitasatosporales</taxon>
        <taxon>Streptomycetaceae</taxon>
        <taxon>Streptantibioticus</taxon>
    </lineage>
</organism>
<comment type="caution">
    <text evidence="4">The sequence shown here is derived from an EMBL/GenBank/DDBJ whole genome shotgun (WGS) entry which is preliminary data.</text>
</comment>
<evidence type="ECO:0000256" key="2">
    <source>
        <dbReference type="ARBA" id="ARBA00023285"/>
    </source>
</evidence>
<dbReference type="RefSeq" id="WP_271312858.1">
    <property type="nucleotide sequence ID" value="NZ_JABXJJ020000006.1"/>
</dbReference>
<dbReference type="GO" id="GO:0046872">
    <property type="term" value="F:metal ion binding"/>
    <property type="evidence" value="ECO:0007669"/>
    <property type="project" value="UniProtKB-KW"/>
</dbReference>
<dbReference type="InterPro" id="IPR036594">
    <property type="entry name" value="Meth_synthase_dom"/>
</dbReference>
<dbReference type="InterPro" id="IPR006158">
    <property type="entry name" value="Cobalamin-bd"/>
</dbReference>
<dbReference type="EMBL" id="JABXJJ020000006">
    <property type="protein sequence ID" value="MDI5968893.1"/>
    <property type="molecule type" value="Genomic_DNA"/>
</dbReference>
<evidence type="ECO:0000259" key="3">
    <source>
        <dbReference type="PROSITE" id="PS51332"/>
    </source>
</evidence>
<dbReference type="GO" id="GO:0005829">
    <property type="term" value="C:cytosol"/>
    <property type="evidence" value="ECO:0007669"/>
    <property type="project" value="TreeGrafter"/>
</dbReference>
<accession>A0AA90K7G7</accession>
<dbReference type="SUPFAM" id="SSF52242">
    <property type="entry name" value="Cobalamin (vitamin B12)-binding domain"/>
    <property type="match status" value="1"/>
</dbReference>
<keyword evidence="2" id="KW-0170">Cobalt</keyword>
<name>A0AA90K7G7_9ACTN</name>
<gene>
    <name evidence="4" type="ORF">POF50_005965</name>
</gene>
<dbReference type="InterPro" id="IPR050554">
    <property type="entry name" value="Met_Synthase/Corrinoid"/>
</dbReference>
<dbReference type="PANTHER" id="PTHR45833:SF1">
    <property type="entry name" value="METHIONINE SYNTHASE"/>
    <property type="match status" value="1"/>
</dbReference>
<dbReference type="InterPro" id="IPR036724">
    <property type="entry name" value="Cobalamin-bd_sf"/>
</dbReference>
<proteinExistence type="predicted"/>
<dbReference type="InterPro" id="IPR003759">
    <property type="entry name" value="Cbl-bd_cap"/>
</dbReference>
<dbReference type="Gene3D" id="1.10.1240.10">
    <property type="entry name" value="Methionine synthase domain"/>
    <property type="match status" value="1"/>
</dbReference>
<dbReference type="GO" id="GO:0050667">
    <property type="term" value="P:homocysteine metabolic process"/>
    <property type="evidence" value="ECO:0007669"/>
    <property type="project" value="TreeGrafter"/>
</dbReference>
<dbReference type="GO" id="GO:0008705">
    <property type="term" value="F:methionine synthase activity"/>
    <property type="evidence" value="ECO:0007669"/>
    <property type="project" value="TreeGrafter"/>
</dbReference>
<dbReference type="GO" id="GO:0031419">
    <property type="term" value="F:cobalamin binding"/>
    <property type="evidence" value="ECO:0007669"/>
    <property type="project" value="InterPro"/>
</dbReference>
<sequence>MSTRMSHRLRGDEAVRQLADELWEAVSVADEYTATDLVLRAVDDGVDPESVLLDVIAPVQGKVGREWAANRLSVAQEHAATAVNERAVAALALHPAARTAPERGRITVACVDGEWHALPARLLAEVLKLRGWRVDYLGAQVPTPHLITHLHRTAADAVALSGSIATRLPTAHAAITACQSVGAPVLVGGAAFGPDGRYARRLGADAWAPDARAAADRLAGQPLARPQPDHQQLDDLPHLADQEYTMVARGSASLVRTVFTALEDAFPAMRAYSELQREHTAEDLAHIVEFLATALYLGDEELFTGFITWTAEILTARGVPAHSLPPALGILARELKDFPRATRILRRGTDALTPLHATTAGNRA</sequence>
<reference evidence="4" key="1">
    <citation type="submission" date="2023-05" db="EMBL/GenBank/DDBJ databases">
        <title>Streptantibioticus silvisoli sp. nov., acidotolerant actinomycetes 1 from pine litter.</title>
        <authorList>
            <person name="Swiecimska M."/>
            <person name="Golinska P."/>
            <person name="Sangal V."/>
            <person name="Wachnowicz B."/>
            <person name="Goodfellow M."/>
        </authorList>
    </citation>
    <scope>NUCLEOTIDE SEQUENCE</scope>
    <source>
        <strain evidence="4">SL13</strain>
    </source>
</reference>
<evidence type="ECO:0000313" key="4">
    <source>
        <dbReference type="EMBL" id="MDI5968893.1"/>
    </source>
</evidence>
<dbReference type="PROSITE" id="PS51332">
    <property type="entry name" value="B12_BINDING"/>
    <property type="match status" value="1"/>
</dbReference>
<feature type="domain" description="B12-binding" evidence="3">
    <location>
        <begin position="103"/>
        <end position="229"/>
    </location>
</feature>
<dbReference type="Gene3D" id="3.40.50.280">
    <property type="entry name" value="Cobalamin-binding domain"/>
    <property type="match status" value="1"/>
</dbReference>
<protein>
    <submittedName>
        <fullName evidence="4">Cobalamin-dependent protein</fullName>
    </submittedName>
</protein>
<dbReference type="AlphaFoldDB" id="A0AA90K7G7"/>
<dbReference type="Pfam" id="PF02310">
    <property type="entry name" value="B12-binding"/>
    <property type="match status" value="1"/>
</dbReference>
<dbReference type="Pfam" id="PF02607">
    <property type="entry name" value="B12-binding_2"/>
    <property type="match status" value="1"/>
</dbReference>
<dbReference type="PANTHER" id="PTHR45833">
    <property type="entry name" value="METHIONINE SYNTHASE"/>
    <property type="match status" value="1"/>
</dbReference>
<dbReference type="GO" id="GO:0046653">
    <property type="term" value="P:tetrahydrofolate metabolic process"/>
    <property type="evidence" value="ECO:0007669"/>
    <property type="project" value="TreeGrafter"/>
</dbReference>
<evidence type="ECO:0000256" key="1">
    <source>
        <dbReference type="ARBA" id="ARBA00022723"/>
    </source>
</evidence>